<feature type="region of interest" description="Disordered" evidence="1">
    <location>
        <begin position="1"/>
        <end position="21"/>
    </location>
</feature>
<feature type="region of interest" description="Disordered" evidence="1">
    <location>
        <begin position="49"/>
        <end position="82"/>
    </location>
</feature>
<accession>A0AAJ7WC02</accession>
<name>A0AAJ7WC02_9HYME</name>
<feature type="region of interest" description="Disordered" evidence="1">
    <location>
        <begin position="262"/>
        <end position="290"/>
    </location>
</feature>
<dbReference type="KEGG" id="ccal:108626407"/>
<reference evidence="3" key="1">
    <citation type="submission" date="2025-08" db="UniProtKB">
        <authorList>
            <consortium name="RefSeq"/>
        </authorList>
    </citation>
    <scope>IDENTIFICATION</scope>
    <source>
        <tissue evidence="3">Whole body</tissue>
    </source>
</reference>
<evidence type="ECO:0000313" key="2">
    <source>
        <dbReference type="Proteomes" id="UP000694925"/>
    </source>
</evidence>
<feature type="region of interest" description="Disordered" evidence="1">
    <location>
        <begin position="138"/>
        <end position="175"/>
    </location>
</feature>
<organism evidence="2 3">
    <name type="scientific">Ceratina calcarata</name>
    <dbReference type="NCBI Taxonomy" id="156304"/>
    <lineage>
        <taxon>Eukaryota</taxon>
        <taxon>Metazoa</taxon>
        <taxon>Ecdysozoa</taxon>
        <taxon>Arthropoda</taxon>
        <taxon>Hexapoda</taxon>
        <taxon>Insecta</taxon>
        <taxon>Pterygota</taxon>
        <taxon>Neoptera</taxon>
        <taxon>Endopterygota</taxon>
        <taxon>Hymenoptera</taxon>
        <taxon>Apocrita</taxon>
        <taxon>Aculeata</taxon>
        <taxon>Apoidea</taxon>
        <taxon>Anthophila</taxon>
        <taxon>Apidae</taxon>
        <taxon>Ceratina</taxon>
        <taxon>Zadontomerus</taxon>
    </lineage>
</organism>
<sequence length="335" mass="36811">MLPIGSTQPIPGEAPRLQSVGPVTVASYRRRHQLAEEVPGLYIRRLTLEDPRSAREPSSSRSQSPARHICHPTTGYVPSSRRSSSYRSWLERIRKERPPFLTIVSLELPESPIPLIESQASARSRAVDTKDDVSDELLEKVTSTESGSETEPAARGRKRSSRSRKSRAAGRKGGEEFLECTKGAPTLEECTKNIVEGAGRLRLSNFNLENANDCICSEVSGNVRADIEGDTESRSSSPEITRTIRIAMRQHDLAGCKLCDDDDETEGNGRSRPETNGRNVTRKESVKDEDGCNGVSGALDFTLNCSSVRLTCRDANLRIGTGSGEKQRRGLETQN</sequence>
<dbReference type="Proteomes" id="UP000694925">
    <property type="component" value="Unplaced"/>
</dbReference>
<dbReference type="GeneID" id="108626407"/>
<evidence type="ECO:0000256" key="1">
    <source>
        <dbReference type="SAM" id="MobiDB-lite"/>
    </source>
</evidence>
<feature type="compositionally biased region" description="Basic residues" evidence="1">
    <location>
        <begin position="155"/>
        <end position="170"/>
    </location>
</feature>
<gene>
    <name evidence="3" type="primary">LOC108626407</name>
</gene>
<dbReference type="AlphaFoldDB" id="A0AAJ7WC02"/>
<protein>
    <submittedName>
        <fullName evidence="3">Uncharacterized protein LOC108626407</fullName>
    </submittedName>
</protein>
<keyword evidence="2" id="KW-1185">Reference proteome</keyword>
<proteinExistence type="predicted"/>
<evidence type="ECO:0000313" key="3">
    <source>
        <dbReference type="RefSeq" id="XP_026670614.1"/>
    </source>
</evidence>
<dbReference type="RefSeq" id="XP_026670614.1">
    <property type="nucleotide sequence ID" value="XM_026814813.1"/>
</dbReference>
<feature type="compositionally biased region" description="Basic and acidic residues" evidence="1">
    <location>
        <begin position="267"/>
        <end position="290"/>
    </location>
</feature>
<feature type="compositionally biased region" description="Low complexity" evidence="1">
    <location>
        <begin position="56"/>
        <end position="67"/>
    </location>
</feature>